<dbReference type="Pfam" id="PF11706">
    <property type="entry name" value="zf-CGNR"/>
    <property type="match status" value="1"/>
</dbReference>
<dbReference type="InterPro" id="IPR010852">
    <property type="entry name" value="ABATE"/>
</dbReference>
<name>A0ABQ7FKQ3_9ACTN</name>
<dbReference type="PANTHER" id="PTHR35525:SF3">
    <property type="entry name" value="BLL6575 PROTEIN"/>
    <property type="match status" value="1"/>
</dbReference>
<feature type="domain" description="Zinc finger CGNR" evidence="1">
    <location>
        <begin position="137"/>
        <end position="179"/>
    </location>
</feature>
<gene>
    <name evidence="2" type="ORF">GCU69_08415</name>
</gene>
<proteinExistence type="predicted"/>
<dbReference type="Pfam" id="PF07336">
    <property type="entry name" value="ABATE"/>
    <property type="match status" value="1"/>
</dbReference>
<dbReference type="Proteomes" id="UP000621266">
    <property type="component" value="Unassembled WGS sequence"/>
</dbReference>
<reference evidence="2 3" key="1">
    <citation type="submission" date="2019-10" db="EMBL/GenBank/DDBJ databases">
        <title>Streptomyces tenebrisbrunneis sp.nov., an endogenous actinomycete isolated from of Lycium ruthenicum.</title>
        <authorList>
            <person name="Ma L."/>
        </authorList>
    </citation>
    <scope>NUCLEOTIDE SEQUENCE [LARGE SCALE GENOMIC DNA]</scope>
    <source>
        <strain evidence="2 3">TRM 66187</strain>
    </source>
</reference>
<sequence length="182" mass="19936">MYGARPACDLDLAVALVNTAQTPAGPLDRLTTMSYFQGVLAGFAEHRLAEELSPCDLDSLRRLRHQLHQVFLARTRADTVPVLNVLLRQAGAVPQLRVDRTGEVYLEWGSDRCGAPRLAARLSGAVAEFVAGQGVRRLGVCGAPPCGRVFVDRTRPGNRRYCSEQCNDRASAAAYRERRRSG</sequence>
<dbReference type="Gene3D" id="1.10.3300.10">
    <property type="entry name" value="Jann2411-like domain"/>
    <property type="match status" value="1"/>
</dbReference>
<protein>
    <submittedName>
        <fullName evidence="2">CGNR zinc finger domain-containing protein</fullName>
    </submittedName>
</protein>
<dbReference type="EMBL" id="WHPN01000206">
    <property type="protein sequence ID" value="KAF4409541.1"/>
    <property type="molecule type" value="Genomic_DNA"/>
</dbReference>
<dbReference type="SUPFAM" id="SSF160904">
    <property type="entry name" value="Jann2411-like"/>
    <property type="match status" value="1"/>
</dbReference>
<evidence type="ECO:0000313" key="2">
    <source>
        <dbReference type="EMBL" id="KAF4409541.1"/>
    </source>
</evidence>
<keyword evidence="3" id="KW-1185">Reference proteome</keyword>
<dbReference type="RefSeq" id="WP_098754127.1">
    <property type="nucleotide sequence ID" value="NZ_WHPN01000206.1"/>
</dbReference>
<dbReference type="InterPro" id="IPR021005">
    <property type="entry name" value="Znf_CGNR"/>
</dbReference>
<comment type="caution">
    <text evidence="2">The sequence shown here is derived from an EMBL/GenBank/DDBJ whole genome shotgun (WGS) entry which is preliminary data.</text>
</comment>
<evidence type="ECO:0000259" key="1">
    <source>
        <dbReference type="Pfam" id="PF11706"/>
    </source>
</evidence>
<accession>A0ABQ7FKQ3</accession>
<evidence type="ECO:0000313" key="3">
    <source>
        <dbReference type="Proteomes" id="UP000621266"/>
    </source>
</evidence>
<dbReference type="InterPro" id="IPR023286">
    <property type="entry name" value="ABATE_dom_sf"/>
</dbReference>
<dbReference type="PANTHER" id="PTHR35525">
    <property type="entry name" value="BLL6575 PROTEIN"/>
    <property type="match status" value="1"/>
</dbReference>
<organism evidence="2 3">
    <name type="scientific">Streptomyces lycii</name>
    <dbReference type="NCBI Taxonomy" id="2654337"/>
    <lineage>
        <taxon>Bacteria</taxon>
        <taxon>Bacillati</taxon>
        <taxon>Actinomycetota</taxon>
        <taxon>Actinomycetes</taxon>
        <taxon>Kitasatosporales</taxon>
        <taxon>Streptomycetaceae</taxon>
        <taxon>Streptomyces</taxon>
    </lineage>
</organism>